<evidence type="ECO:0000256" key="1">
    <source>
        <dbReference type="ARBA" id="ARBA00023125"/>
    </source>
</evidence>
<organism evidence="2 3">
    <name type="scientific">Coprococcus catus</name>
    <dbReference type="NCBI Taxonomy" id="116085"/>
    <lineage>
        <taxon>Bacteria</taxon>
        <taxon>Bacillati</taxon>
        <taxon>Bacillota</taxon>
        <taxon>Clostridia</taxon>
        <taxon>Lachnospirales</taxon>
        <taxon>Lachnospiraceae</taxon>
        <taxon>Coprococcus</taxon>
    </lineage>
</organism>
<gene>
    <name evidence="2" type="ORF">DW070_17555</name>
</gene>
<name>A0A3E2T9B6_9FIRM</name>
<keyword evidence="1" id="KW-0238">DNA-binding</keyword>
<sequence>METGKEFTKLLNNLLREHQQYDTELKNFLDYLKQRDLLNKCFDLSLYDIDQFFDSLVGIKMGVSSTLNAYIAALSCLFEYLMREKYNF</sequence>
<evidence type="ECO:0000313" key="3">
    <source>
        <dbReference type="Proteomes" id="UP000260773"/>
    </source>
</evidence>
<reference evidence="2 3" key="1">
    <citation type="submission" date="2018-08" db="EMBL/GenBank/DDBJ databases">
        <title>A genome reference for cultivated species of the human gut microbiota.</title>
        <authorList>
            <person name="Zou Y."/>
            <person name="Xue W."/>
            <person name="Luo G."/>
        </authorList>
    </citation>
    <scope>NUCLEOTIDE SEQUENCE [LARGE SCALE GENOMIC DNA]</scope>
    <source>
        <strain evidence="2 3">AF45-17</strain>
    </source>
</reference>
<proteinExistence type="predicted"/>
<dbReference type="Proteomes" id="UP000260773">
    <property type="component" value="Unassembled WGS sequence"/>
</dbReference>
<comment type="caution">
    <text evidence="2">The sequence shown here is derived from an EMBL/GenBank/DDBJ whole genome shotgun (WGS) entry which is preliminary data.</text>
</comment>
<dbReference type="GO" id="GO:0003677">
    <property type="term" value="F:DNA binding"/>
    <property type="evidence" value="ECO:0007669"/>
    <property type="project" value="UniProtKB-KW"/>
</dbReference>
<dbReference type="EMBL" id="QVEP01000120">
    <property type="protein sequence ID" value="RGB70932.1"/>
    <property type="molecule type" value="Genomic_DNA"/>
</dbReference>
<dbReference type="Gene3D" id="1.10.150.130">
    <property type="match status" value="1"/>
</dbReference>
<dbReference type="AlphaFoldDB" id="A0A3E2T9B6"/>
<evidence type="ECO:0000313" key="2">
    <source>
        <dbReference type="EMBL" id="RGB70932.1"/>
    </source>
</evidence>
<evidence type="ECO:0008006" key="4">
    <source>
        <dbReference type="Google" id="ProtNLM"/>
    </source>
</evidence>
<protein>
    <recommendedName>
        <fullName evidence="4">Core-binding (CB) domain-containing protein</fullName>
    </recommendedName>
</protein>
<accession>A0A3E2T9B6</accession>
<dbReference type="InterPro" id="IPR010998">
    <property type="entry name" value="Integrase_recombinase_N"/>
</dbReference>